<keyword evidence="2" id="KW-1185">Reference proteome</keyword>
<sequence>MLFSILKNSSWSVFIKCYSIYIRPLLEYGTIVTSHILKDHIITLESVQKSFVFRIFKKIRMTYTSYFEALEECQLSSLEYRRLYNDLVTILENLEIRY</sequence>
<protein>
    <submittedName>
        <fullName evidence="1">Uncharacterized protein</fullName>
    </submittedName>
</protein>
<organism evidence="1 2">
    <name type="scientific">Caenorhabditis nigoni</name>
    <dbReference type="NCBI Taxonomy" id="1611254"/>
    <lineage>
        <taxon>Eukaryota</taxon>
        <taxon>Metazoa</taxon>
        <taxon>Ecdysozoa</taxon>
        <taxon>Nematoda</taxon>
        <taxon>Chromadorea</taxon>
        <taxon>Rhabditida</taxon>
        <taxon>Rhabditina</taxon>
        <taxon>Rhabditomorpha</taxon>
        <taxon>Rhabditoidea</taxon>
        <taxon>Rhabditidae</taxon>
        <taxon>Peloderinae</taxon>
        <taxon>Caenorhabditis</taxon>
    </lineage>
</organism>
<dbReference type="AlphaFoldDB" id="A0A2G5U7C4"/>
<dbReference type="STRING" id="1611254.A0A2G5U7C4"/>
<dbReference type="EMBL" id="PDUG01000004">
    <property type="protein sequence ID" value="PIC35166.1"/>
    <property type="molecule type" value="Genomic_DNA"/>
</dbReference>
<dbReference type="PRINTS" id="PR01345">
    <property type="entry name" value="CERVTRCPTASE"/>
</dbReference>
<proteinExistence type="predicted"/>
<reference evidence="2" key="1">
    <citation type="submission" date="2017-10" db="EMBL/GenBank/DDBJ databases">
        <title>Rapid genome shrinkage in a self-fertile nematode reveals novel sperm competition proteins.</title>
        <authorList>
            <person name="Yin D."/>
            <person name="Schwarz E.M."/>
            <person name="Thomas C.G."/>
            <person name="Felde R.L."/>
            <person name="Korf I.F."/>
            <person name="Cutter A.D."/>
            <person name="Schartner C.M."/>
            <person name="Ralston E.J."/>
            <person name="Meyer B.J."/>
            <person name="Haag E.S."/>
        </authorList>
    </citation>
    <scope>NUCLEOTIDE SEQUENCE [LARGE SCALE GENOMIC DNA]</scope>
    <source>
        <strain evidence="2">JU1422</strain>
    </source>
</reference>
<accession>A0A2G5U7C4</accession>
<name>A0A2G5U7C4_9PELO</name>
<dbReference type="OrthoDB" id="6777438at2759"/>
<evidence type="ECO:0000313" key="2">
    <source>
        <dbReference type="Proteomes" id="UP000230233"/>
    </source>
</evidence>
<dbReference type="Proteomes" id="UP000230233">
    <property type="component" value="Chromosome IV"/>
</dbReference>
<gene>
    <name evidence="1" type="primary">Cnig_chr_IV.g14605</name>
    <name evidence="1" type="ORF">B9Z55_014605</name>
</gene>
<comment type="caution">
    <text evidence="1">The sequence shown here is derived from an EMBL/GenBank/DDBJ whole genome shotgun (WGS) entry which is preliminary data.</text>
</comment>
<evidence type="ECO:0000313" key="1">
    <source>
        <dbReference type="EMBL" id="PIC35166.1"/>
    </source>
</evidence>